<dbReference type="InterPro" id="IPR048492">
    <property type="entry name" value="Stu2_CTS"/>
</dbReference>
<evidence type="ECO:0000256" key="2">
    <source>
        <dbReference type="ARBA" id="ARBA00022490"/>
    </source>
</evidence>
<gene>
    <name evidence="10" type="ORF">L211DRAFT_840450</name>
</gene>
<feature type="coiled-coil region" evidence="7">
    <location>
        <begin position="634"/>
        <end position="731"/>
    </location>
</feature>
<evidence type="ECO:0000313" key="11">
    <source>
        <dbReference type="Proteomes" id="UP000267821"/>
    </source>
</evidence>
<dbReference type="FunFam" id="1.25.10.10:FF:000282">
    <property type="entry name" value="Spindle pole body component"/>
    <property type="match status" value="1"/>
</dbReference>
<organism evidence="10 11">
    <name type="scientific">Terfezia boudieri ATCC MYA-4762</name>
    <dbReference type="NCBI Taxonomy" id="1051890"/>
    <lineage>
        <taxon>Eukaryota</taxon>
        <taxon>Fungi</taxon>
        <taxon>Dikarya</taxon>
        <taxon>Ascomycota</taxon>
        <taxon>Pezizomycotina</taxon>
        <taxon>Pezizomycetes</taxon>
        <taxon>Pezizales</taxon>
        <taxon>Pezizaceae</taxon>
        <taxon>Terfezia</taxon>
    </lineage>
</organism>
<dbReference type="InterPro" id="IPR016024">
    <property type="entry name" value="ARM-type_fold"/>
</dbReference>
<dbReference type="GO" id="GO:0044732">
    <property type="term" value="C:mitotic spindle pole body"/>
    <property type="evidence" value="ECO:0007669"/>
    <property type="project" value="UniProtKB-ARBA"/>
</dbReference>
<dbReference type="GO" id="GO:0061863">
    <property type="term" value="F:microtubule plus end polymerase"/>
    <property type="evidence" value="ECO:0007669"/>
    <property type="project" value="InterPro"/>
</dbReference>
<dbReference type="GO" id="GO:0000776">
    <property type="term" value="C:kinetochore"/>
    <property type="evidence" value="ECO:0007669"/>
    <property type="project" value="UniProtKB-ARBA"/>
</dbReference>
<feature type="region of interest" description="Disordered" evidence="8">
    <location>
        <begin position="776"/>
        <end position="823"/>
    </location>
</feature>
<dbReference type="InterPro" id="IPR034085">
    <property type="entry name" value="TOG"/>
</dbReference>
<dbReference type="PROSITE" id="PS50077">
    <property type="entry name" value="HEAT_REPEAT"/>
    <property type="match status" value="1"/>
</dbReference>
<dbReference type="FunCoup" id="A0A3N4LLJ6">
    <property type="interactions" value="59"/>
</dbReference>
<comment type="similarity">
    <text evidence="5">Belongs to the TOG/XMAP215 family.</text>
</comment>
<evidence type="ECO:0000256" key="4">
    <source>
        <dbReference type="ARBA" id="ARBA00023212"/>
    </source>
</evidence>
<keyword evidence="11" id="KW-1185">Reference proteome</keyword>
<sequence length="846" mass="92062">MAEEEPDFSHLPITERAVHKIWKVRKAAYEEAAAAFAKTPDESDPCFYPWMDGGLWKKVVTDSNVAAQQDGIAALCAFLKYGGDNACTRTRAHTVGPLVEKGLSSTRAATKASSLEAILLYVENDTPGPVIDELLPFLSHKTPKLVAATTQALFQIYSAFGARTVDPKPVLKALPKLFGHADKAVRAETTALCVELYKWLKDAIKPMFFNDLKPVQQKELEDAFEKIKGEIPKQERYLKSQQAAMAAAAAAPAGDEEAEEEPVEVDAYDLSEPVNVLSKLPPEFFTNMGSSKWKERKEALDALLPLVNVPRIKDDAYNELIAVLAKSMKDANIAVVTVAANCIEAMAKGLRQAFLKHKGTVLSPVLERLKEKKQSVAEALASALDAIFSVTSITDCLEEINEYLKHKNPQVKFETLRWLIRCLRETKVCPSKTEQKIIAEAVSKLLGDTSEPVRSSAAEALGTLMKIIGERAMNPYMEGLDDIRKTKIKEFFETAVVKAKEKPPAPPPAPKAAPPKKAHGKKPPAKAASGAPPPPKKEDPPPPSAAPARAQPTKLAGPKAAGPGALKLKKPGAPTAAAPASPKRAPAPPSPVEDEPPAPSKLTFGGRGLTSRPLSAVQTPPQPPMIKYVDNGLSAAEKAELEVLRNEKEQWLRTMNESQAERNRLLQQVNDLQNQNAELIEASTRDNLAIRAKDAQLVRARTDTEQAEAQNQKLQREIERLKRELARSVRAASPSPVDVTEQLYQNPMSGFGAGSSLGQRDSSMGRASKRLSYASAFSEEKENGYDRQKMVSPTFSTMSGGGEGRNSPSRGVQADNAESWKRAAEVTNALKARIEQMKRQNGIGRS</sequence>
<accession>A0A3N4LLJ6</accession>
<evidence type="ECO:0000256" key="1">
    <source>
        <dbReference type="ARBA" id="ARBA00004317"/>
    </source>
</evidence>
<keyword evidence="2" id="KW-0963">Cytoplasm</keyword>
<dbReference type="InterPro" id="IPR048491">
    <property type="entry name" value="XMAP215_CLASP_TOG"/>
</dbReference>
<dbReference type="InParanoid" id="A0A3N4LLJ6"/>
<dbReference type="Pfam" id="PF21041">
    <property type="entry name" value="XMAP215_CLASP_TOG"/>
    <property type="match status" value="2"/>
</dbReference>
<dbReference type="AlphaFoldDB" id="A0A3N4LLJ6"/>
<dbReference type="InterPro" id="IPR011989">
    <property type="entry name" value="ARM-like"/>
</dbReference>
<keyword evidence="3" id="KW-0677">Repeat</keyword>
<dbReference type="EMBL" id="ML121558">
    <property type="protein sequence ID" value="RPB21551.1"/>
    <property type="molecule type" value="Genomic_DNA"/>
</dbReference>
<proteinExistence type="inferred from homology"/>
<keyword evidence="7" id="KW-0175">Coiled coil</keyword>
<dbReference type="OrthoDB" id="205662at2759"/>
<dbReference type="InterPro" id="IPR045110">
    <property type="entry name" value="XMAP215"/>
</dbReference>
<evidence type="ECO:0000256" key="3">
    <source>
        <dbReference type="ARBA" id="ARBA00022737"/>
    </source>
</evidence>
<dbReference type="SUPFAM" id="SSF48371">
    <property type="entry name" value="ARM repeat"/>
    <property type="match status" value="1"/>
</dbReference>
<feature type="compositionally biased region" description="Pro residues" evidence="8">
    <location>
        <begin position="504"/>
        <end position="513"/>
    </location>
</feature>
<feature type="region of interest" description="Disordered" evidence="8">
    <location>
        <begin position="498"/>
        <end position="627"/>
    </location>
</feature>
<feature type="compositionally biased region" description="Low complexity" evidence="8">
    <location>
        <begin position="546"/>
        <end position="584"/>
    </location>
</feature>
<evidence type="ECO:0000256" key="6">
    <source>
        <dbReference type="PROSITE-ProRule" id="PRU00103"/>
    </source>
</evidence>
<dbReference type="FunFam" id="1.25.10.10:FF:000019">
    <property type="entry name" value="Cytoskeleton-associated protein 5"/>
    <property type="match status" value="1"/>
</dbReference>
<protein>
    <submittedName>
        <fullName evidence="10">ARM repeat-containing protein</fullName>
    </submittedName>
</protein>
<dbReference type="InterPro" id="IPR021133">
    <property type="entry name" value="HEAT_type_2"/>
</dbReference>
<dbReference type="GO" id="GO:1990571">
    <property type="term" value="P:meiotic centromere clustering"/>
    <property type="evidence" value="ECO:0007669"/>
    <property type="project" value="UniProtKB-ARBA"/>
</dbReference>
<evidence type="ECO:0000256" key="8">
    <source>
        <dbReference type="SAM" id="MobiDB-lite"/>
    </source>
</evidence>
<dbReference type="STRING" id="1051890.A0A3N4LLJ6"/>
<keyword evidence="4" id="KW-0206">Cytoskeleton</keyword>
<reference evidence="10 11" key="1">
    <citation type="journal article" date="2018" name="Nat. Ecol. Evol.">
        <title>Pezizomycetes genomes reveal the molecular basis of ectomycorrhizal truffle lifestyle.</title>
        <authorList>
            <person name="Murat C."/>
            <person name="Payen T."/>
            <person name="Noel B."/>
            <person name="Kuo A."/>
            <person name="Morin E."/>
            <person name="Chen J."/>
            <person name="Kohler A."/>
            <person name="Krizsan K."/>
            <person name="Balestrini R."/>
            <person name="Da Silva C."/>
            <person name="Montanini B."/>
            <person name="Hainaut M."/>
            <person name="Levati E."/>
            <person name="Barry K.W."/>
            <person name="Belfiori B."/>
            <person name="Cichocki N."/>
            <person name="Clum A."/>
            <person name="Dockter R.B."/>
            <person name="Fauchery L."/>
            <person name="Guy J."/>
            <person name="Iotti M."/>
            <person name="Le Tacon F."/>
            <person name="Lindquist E.A."/>
            <person name="Lipzen A."/>
            <person name="Malagnac F."/>
            <person name="Mello A."/>
            <person name="Molinier V."/>
            <person name="Miyauchi S."/>
            <person name="Poulain J."/>
            <person name="Riccioni C."/>
            <person name="Rubini A."/>
            <person name="Sitrit Y."/>
            <person name="Splivallo R."/>
            <person name="Traeger S."/>
            <person name="Wang M."/>
            <person name="Zifcakova L."/>
            <person name="Wipf D."/>
            <person name="Zambonelli A."/>
            <person name="Paolocci F."/>
            <person name="Nowrousian M."/>
            <person name="Ottonello S."/>
            <person name="Baldrian P."/>
            <person name="Spatafora J.W."/>
            <person name="Henrissat B."/>
            <person name="Nagy L.G."/>
            <person name="Aury J.M."/>
            <person name="Wincker P."/>
            <person name="Grigoriev I.V."/>
            <person name="Bonfante P."/>
            <person name="Martin F.M."/>
        </authorList>
    </citation>
    <scope>NUCLEOTIDE SEQUENCE [LARGE SCALE GENOMIC DNA]</scope>
    <source>
        <strain evidence="10 11">ATCC MYA-4762</strain>
    </source>
</reference>
<evidence type="ECO:0000256" key="5">
    <source>
        <dbReference type="ARBA" id="ARBA00025722"/>
    </source>
</evidence>
<dbReference type="SMART" id="SM01349">
    <property type="entry name" value="TOG"/>
    <property type="match status" value="2"/>
</dbReference>
<dbReference type="PANTHER" id="PTHR12609">
    <property type="entry name" value="MICROTUBULE ASSOCIATED PROTEIN XMAP215"/>
    <property type="match status" value="1"/>
</dbReference>
<feature type="compositionally biased region" description="Basic residues" evidence="8">
    <location>
        <begin position="514"/>
        <end position="524"/>
    </location>
</feature>
<dbReference type="GO" id="GO:0005881">
    <property type="term" value="C:cytoplasmic microtubule"/>
    <property type="evidence" value="ECO:0007669"/>
    <property type="project" value="UniProtKB-ARBA"/>
</dbReference>
<feature type="compositionally biased region" description="Basic and acidic residues" evidence="8">
    <location>
        <begin position="778"/>
        <end position="789"/>
    </location>
</feature>
<comment type="subcellular location">
    <subcellularLocation>
        <location evidence="1">Cytoplasm</location>
        <location evidence="1">Cytoskeleton</location>
        <location evidence="1">Microtubule organizing center</location>
        <location evidence="1">Spindle pole body</location>
    </subcellularLocation>
</comment>
<dbReference type="Gene3D" id="1.25.10.10">
    <property type="entry name" value="Leucine-rich Repeat Variant"/>
    <property type="match status" value="2"/>
</dbReference>
<dbReference type="GO" id="GO:0051010">
    <property type="term" value="F:microtubule plus-end binding"/>
    <property type="evidence" value="ECO:0007669"/>
    <property type="project" value="InterPro"/>
</dbReference>
<dbReference type="GO" id="GO:0051315">
    <property type="term" value="P:attachment of mitotic spindle microtubules to kinetochore"/>
    <property type="evidence" value="ECO:0007669"/>
    <property type="project" value="UniProtKB-ARBA"/>
</dbReference>
<feature type="domain" description="TOG" evidence="9">
    <location>
        <begin position="1"/>
        <end position="233"/>
    </location>
</feature>
<evidence type="ECO:0000313" key="10">
    <source>
        <dbReference type="EMBL" id="RPB21551.1"/>
    </source>
</evidence>
<evidence type="ECO:0000259" key="9">
    <source>
        <dbReference type="SMART" id="SM01349"/>
    </source>
</evidence>
<feature type="repeat" description="HEAT" evidence="6">
    <location>
        <begin position="438"/>
        <end position="476"/>
    </location>
</feature>
<dbReference type="GO" id="GO:0030951">
    <property type="term" value="P:establishment or maintenance of microtubule cytoskeleton polarity"/>
    <property type="evidence" value="ECO:0007669"/>
    <property type="project" value="InterPro"/>
</dbReference>
<evidence type="ECO:0000256" key="7">
    <source>
        <dbReference type="SAM" id="Coils"/>
    </source>
</evidence>
<dbReference type="GO" id="GO:0099070">
    <property type="term" value="C:static microtubule bundle"/>
    <property type="evidence" value="ECO:0007669"/>
    <property type="project" value="UniProtKB-ARBA"/>
</dbReference>
<feature type="domain" description="TOG" evidence="9">
    <location>
        <begin position="269"/>
        <end position="501"/>
    </location>
</feature>
<dbReference type="GO" id="GO:1990498">
    <property type="term" value="C:mitotic spindle microtubule"/>
    <property type="evidence" value="ECO:0007669"/>
    <property type="project" value="UniProtKB-ARBA"/>
</dbReference>
<name>A0A3N4LLJ6_9PEZI</name>
<dbReference type="Pfam" id="PF21042">
    <property type="entry name" value="Stu2_CTS"/>
    <property type="match status" value="1"/>
</dbReference>
<dbReference type="GO" id="GO:0046785">
    <property type="term" value="P:microtubule polymerization"/>
    <property type="evidence" value="ECO:0007669"/>
    <property type="project" value="InterPro"/>
</dbReference>
<dbReference type="Proteomes" id="UP000267821">
    <property type="component" value="Unassembled WGS sequence"/>
</dbReference>
<dbReference type="GO" id="GO:0000022">
    <property type="term" value="P:mitotic spindle elongation"/>
    <property type="evidence" value="ECO:0007669"/>
    <property type="project" value="UniProtKB-ARBA"/>
</dbReference>